<dbReference type="STRING" id="1156395.DBT_1821"/>
<dbReference type="InterPro" id="IPR000489">
    <property type="entry name" value="Pterin-binding_dom"/>
</dbReference>
<keyword evidence="14" id="KW-1185">Reference proteome</keyword>
<dbReference type="PANTHER" id="PTHR20941">
    <property type="entry name" value="FOLATE SYNTHESIS PROTEINS"/>
    <property type="match status" value="1"/>
</dbReference>
<comment type="cofactor">
    <cofactor evidence="2">
        <name>Mg(2+)</name>
        <dbReference type="ChEBI" id="CHEBI:18420"/>
    </cofactor>
</comment>
<evidence type="ECO:0000256" key="9">
    <source>
        <dbReference type="ARBA" id="ARBA00022842"/>
    </source>
</evidence>
<comment type="catalytic activity">
    <reaction evidence="1">
        <text>(7,8-dihydropterin-6-yl)methyl diphosphate + 4-aminobenzoate = 7,8-dihydropteroate + diphosphate</text>
        <dbReference type="Rhea" id="RHEA:19949"/>
        <dbReference type="ChEBI" id="CHEBI:17836"/>
        <dbReference type="ChEBI" id="CHEBI:17839"/>
        <dbReference type="ChEBI" id="CHEBI:33019"/>
        <dbReference type="ChEBI" id="CHEBI:72950"/>
        <dbReference type="EC" id="2.5.1.15"/>
    </reaction>
</comment>
<dbReference type="CDD" id="cd00739">
    <property type="entry name" value="DHPS"/>
    <property type="match status" value="1"/>
</dbReference>
<keyword evidence="10" id="KW-0289">Folate biosynthesis</keyword>
<evidence type="ECO:0000256" key="10">
    <source>
        <dbReference type="ARBA" id="ARBA00022909"/>
    </source>
</evidence>
<dbReference type="RefSeq" id="WP_067619424.1">
    <property type="nucleotide sequence ID" value="NZ_MAGO01000009.1"/>
</dbReference>
<dbReference type="GO" id="GO:0046656">
    <property type="term" value="P:folic acid biosynthetic process"/>
    <property type="evidence" value="ECO:0007669"/>
    <property type="project" value="UniProtKB-KW"/>
</dbReference>
<keyword evidence="7" id="KW-0808">Transferase</keyword>
<dbReference type="Proteomes" id="UP000093080">
    <property type="component" value="Unassembled WGS sequence"/>
</dbReference>
<evidence type="ECO:0000256" key="5">
    <source>
        <dbReference type="ARBA" id="ARBA00012458"/>
    </source>
</evidence>
<organism evidence="13 14">
    <name type="scientific">Dissulfuribacter thermophilus</name>
    <dbReference type="NCBI Taxonomy" id="1156395"/>
    <lineage>
        <taxon>Bacteria</taxon>
        <taxon>Pseudomonadati</taxon>
        <taxon>Thermodesulfobacteriota</taxon>
        <taxon>Dissulfuribacteria</taxon>
        <taxon>Dissulfuribacterales</taxon>
        <taxon>Dissulfuribacteraceae</taxon>
        <taxon>Dissulfuribacter</taxon>
    </lineage>
</organism>
<gene>
    <name evidence="13" type="ORF">DBT_1821</name>
</gene>
<proteinExistence type="inferred from homology"/>
<sequence>MGVVNCTPDSFSDGGLFLQTEKAVSHAMSLLEAGADILDIGGESTRPFSEPVDLEEEKRRVIPVIKEIRKRTKTLISVDTQKAGVARAALSVGADIVNDVSALRADPDMAEVIKDFKCPVCLMHMKGTPRDMQVAPSYNDCVKEVYDFLEERLNYIESLGISREMAIVDPGIGFGKRLNHNLELLANLDYFKSLGAKVLIGVSRKSFLGEITGLKDPKERDIPTLGAVAWSVIRGADIVRVHNVDWTRRLLQVVEALMEHVRNGQHMSICRK</sequence>
<dbReference type="OrthoDB" id="9811744at2"/>
<dbReference type="Gene3D" id="3.20.20.20">
    <property type="entry name" value="Dihydropteroate synthase-like"/>
    <property type="match status" value="1"/>
</dbReference>
<evidence type="ECO:0000256" key="11">
    <source>
        <dbReference type="ARBA" id="ARBA00030193"/>
    </source>
</evidence>
<evidence type="ECO:0000256" key="6">
    <source>
        <dbReference type="ARBA" id="ARBA00016919"/>
    </source>
</evidence>
<dbReference type="EC" id="2.5.1.15" evidence="5"/>
<evidence type="ECO:0000256" key="7">
    <source>
        <dbReference type="ARBA" id="ARBA00022679"/>
    </source>
</evidence>
<dbReference type="AlphaFoldDB" id="A0A1B9F4U2"/>
<dbReference type="GO" id="GO:0046872">
    <property type="term" value="F:metal ion binding"/>
    <property type="evidence" value="ECO:0007669"/>
    <property type="project" value="UniProtKB-KW"/>
</dbReference>
<evidence type="ECO:0000256" key="1">
    <source>
        <dbReference type="ARBA" id="ARBA00000012"/>
    </source>
</evidence>
<dbReference type="Pfam" id="PF00809">
    <property type="entry name" value="Pterin_bind"/>
    <property type="match status" value="1"/>
</dbReference>
<reference evidence="13 14" key="1">
    <citation type="submission" date="2016-06" db="EMBL/GenBank/DDBJ databases">
        <title>Respiratory ammonification of nitrate coupled to the oxidation of elemental sulfur in deep-sea autotrophic thermophilic bacteria.</title>
        <authorList>
            <person name="Slobodkina G.B."/>
            <person name="Mardanov A.V."/>
            <person name="Ravin N.V."/>
            <person name="Frolova A.A."/>
            <person name="Viryasiv M.B."/>
            <person name="Chernyh N.A."/>
            <person name="Bonch-Osmolovskaya E.A."/>
            <person name="Slobodkin A.I."/>
        </authorList>
    </citation>
    <scope>NUCLEOTIDE SEQUENCE [LARGE SCALE GENOMIC DNA]</scope>
    <source>
        <strain evidence="13 14">S69</strain>
    </source>
</reference>
<feature type="domain" description="Pterin-binding" evidence="12">
    <location>
        <begin position="1"/>
        <end position="252"/>
    </location>
</feature>
<keyword evidence="8" id="KW-0479">Metal-binding</keyword>
<dbReference type="PROSITE" id="PS50972">
    <property type="entry name" value="PTERIN_BINDING"/>
    <property type="match status" value="1"/>
</dbReference>
<comment type="pathway">
    <text evidence="3">Cofactor biosynthesis; tetrahydrofolate biosynthesis; 7,8-dihydrofolate from 2-amino-4-hydroxy-6-hydroxymethyl-7,8-dihydropteridine diphosphate and 4-aminobenzoate: step 1/2.</text>
</comment>
<dbReference type="GO" id="GO:0005829">
    <property type="term" value="C:cytosol"/>
    <property type="evidence" value="ECO:0007669"/>
    <property type="project" value="TreeGrafter"/>
</dbReference>
<evidence type="ECO:0000313" key="13">
    <source>
        <dbReference type="EMBL" id="OCC14761.1"/>
    </source>
</evidence>
<evidence type="ECO:0000313" key="14">
    <source>
        <dbReference type="Proteomes" id="UP000093080"/>
    </source>
</evidence>
<dbReference type="EMBL" id="MAGO01000009">
    <property type="protein sequence ID" value="OCC14761.1"/>
    <property type="molecule type" value="Genomic_DNA"/>
</dbReference>
<dbReference type="SUPFAM" id="SSF51717">
    <property type="entry name" value="Dihydropteroate synthetase-like"/>
    <property type="match status" value="1"/>
</dbReference>
<dbReference type="PROSITE" id="PS00793">
    <property type="entry name" value="DHPS_2"/>
    <property type="match status" value="1"/>
</dbReference>
<evidence type="ECO:0000256" key="2">
    <source>
        <dbReference type="ARBA" id="ARBA00001946"/>
    </source>
</evidence>
<dbReference type="PANTHER" id="PTHR20941:SF1">
    <property type="entry name" value="FOLIC ACID SYNTHESIS PROTEIN FOL1"/>
    <property type="match status" value="1"/>
</dbReference>
<evidence type="ECO:0000256" key="4">
    <source>
        <dbReference type="ARBA" id="ARBA00009503"/>
    </source>
</evidence>
<keyword evidence="9" id="KW-0460">Magnesium</keyword>
<comment type="caution">
    <text evidence="13">The sequence shown here is derived from an EMBL/GenBank/DDBJ whole genome shotgun (WGS) entry which is preliminary data.</text>
</comment>
<dbReference type="InterPro" id="IPR006390">
    <property type="entry name" value="DHP_synth_dom"/>
</dbReference>
<evidence type="ECO:0000256" key="8">
    <source>
        <dbReference type="ARBA" id="ARBA00022723"/>
    </source>
</evidence>
<name>A0A1B9F4U2_9BACT</name>
<evidence type="ECO:0000256" key="3">
    <source>
        <dbReference type="ARBA" id="ARBA00004763"/>
    </source>
</evidence>
<dbReference type="FunFam" id="3.20.20.20:FF:000006">
    <property type="entry name" value="Dihydropteroate synthase"/>
    <property type="match status" value="1"/>
</dbReference>
<dbReference type="NCBIfam" id="TIGR01496">
    <property type="entry name" value="DHPS"/>
    <property type="match status" value="1"/>
</dbReference>
<dbReference type="PATRIC" id="fig|1156395.6.peg.1836"/>
<comment type="similarity">
    <text evidence="4">Belongs to the DHPS family.</text>
</comment>
<dbReference type="InterPro" id="IPR011005">
    <property type="entry name" value="Dihydropteroate_synth-like_sf"/>
</dbReference>
<accession>A0A1B9F4U2</accession>
<protein>
    <recommendedName>
        <fullName evidence="6">Dihydropteroate synthase</fullName>
        <ecNumber evidence="5">2.5.1.15</ecNumber>
    </recommendedName>
    <alternativeName>
        <fullName evidence="11">Dihydropteroate pyrophosphorylase</fullName>
    </alternativeName>
</protein>
<dbReference type="GO" id="GO:0004156">
    <property type="term" value="F:dihydropteroate synthase activity"/>
    <property type="evidence" value="ECO:0007669"/>
    <property type="project" value="UniProtKB-EC"/>
</dbReference>
<evidence type="ECO:0000259" key="12">
    <source>
        <dbReference type="PROSITE" id="PS50972"/>
    </source>
</evidence>
<dbReference type="GO" id="GO:0046654">
    <property type="term" value="P:tetrahydrofolate biosynthetic process"/>
    <property type="evidence" value="ECO:0007669"/>
    <property type="project" value="TreeGrafter"/>
</dbReference>
<dbReference type="InterPro" id="IPR045031">
    <property type="entry name" value="DHP_synth-like"/>
</dbReference>